<proteinExistence type="predicted"/>
<comment type="caution">
    <text evidence="2">The sequence shown here is derived from an EMBL/GenBank/DDBJ whole genome shotgun (WGS) entry which is preliminary data.</text>
</comment>
<sequence>MNHSPSWEEISNIRETLRDAYMTYWLNNNLFSFGWWAVLIINLLFIYIAWKLLDRTRLFELLTVGGLIILFSTVIDVIGLHFQLFSYPTSLTPTIPSFFVADYITLPVIYMLLYQYFSTWKSFITANIITTIVLAFVIENLLRWLNIYQYIQWNSFYSFIVYFLIGIILKWIMNNLTKAQNKYTVSTN</sequence>
<keyword evidence="1" id="KW-1133">Transmembrane helix</keyword>
<dbReference type="RefSeq" id="WP_335960456.1">
    <property type="nucleotide sequence ID" value="NZ_JAXBLX010000010.1"/>
</dbReference>
<feature type="transmembrane region" description="Helical" evidence="1">
    <location>
        <begin position="61"/>
        <end position="82"/>
    </location>
</feature>
<evidence type="ECO:0000256" key="1">
    <source>
        <dbReference type="SAM" id="Phobius"/>
    </source>
</evidence>
<evidence type="ECO:0000313" key="2">
    <source>
        <dbReference type="EMBL" id="MFC0470760.1"/>
    </source>
</evidence>
<keyword evidence="1" id="KW-0472">Membrane</keyword>
<dbReference type="EMBL" id="JBHLUX010000025">
    <property type="protein sequence ID" value="MFC0470760.1"/>
    <property type="molecule type" value="Genomic_DNA"/>
</dbReference>
<dbReference type="InterPro" id="IPR048147">
    <property type="entry name" value="CBO0543-like"/>
</dbReference>
<feature type="transmembrane region" description="Helical" evidence="1">
    <location>
        <begin position="30"/>
        <end position="49"/>
    </location>
</feature>
<gene>
    <name evidence="2" type="ORF">ACFFHM_09710</name>
</gene>
<keyword evidence="3" id="KW-1185">Reference proteome</keyword>
<organism evidence="2 3">
    <name type="scientific">Halalkalibacter kiskunsagensis</name>
    <dbReference type="NCBI Taxonomy" id="1548599"/>
    <lineage>
        <taxon>Bacteria</taxon>
        <taxon>Bacillati</taxon>
        <taxon>Bacillota</taxon>
        <taxon>Bacilli</taxon>
        <taxon>Bacillales</taxon>
        <taxon>Bacillaceae</taxon>
        <taxon>Halalkalibacter</taxon>
    </lineage>
</organism>
<reference evidence="2 3" key="1">
    <citation type="submission" date="2024-09" db="EMBL/GenBank/DDBJ databases">
        <authorList>
            <person name="Sun Q."/>
            <person name="Mori K."/>
        </authorList>
    </citation>
    <scope>NUCLEOTIDE SEQUENCE [LARGE SCALE GENOMIC DNA]</scope>
    <source>
        <strain evidence="2 3">NCAIM B.02610</strain>
    </source>
</reference>
<protein>
    <submittedName>
        <fullName evidence="2">CBO0543 family protein</fullName>
    </submittedName>
</protein>
<feature type="transmembrane region" description="Helical" evidence="1">
    <location>
        <begin position="94"/>
        <end position="113"/>
    </location>
</feature>
<dbReference type="Proteomes" id="UP001589838">
    <property type="component" value="Unassembled WGS sequence"/>
</dbReference>
<feature type="transmembrane region" description="Helical" evidence="1">
    <location>
        <begin position="120"/>
        <end position="138"/>
    </location>
</feature>
<accession>A0ABV6KBS3</accession>
<keyword evidence="1" id="KW-0812">Transmembrane</keyword>
<dbReference type="NCBIfam" id="NF041644">
    <property type="entry name" value="CBO0543_fam"/>
    <property type="match status" value="1"/>
</dbReference>
<feature type="transmembrane region" description="Helical" evidence="1">
    <location>
        <begin position="150"/>
        <end position="172"/>
    </location>
</feature>
<evidence type="ECO:0000313" key="3">
    <source>
        <dbReference type="Proteomes" id="UP001589838"/>
    </source>
</evidence>
<name>A0ABV6KBS3_9BACI</name>